<dbReference type="EMBL" id="CP157948">
    <property type="protein sequence ID" value="XBS89098.1"/>
    <property type="molecule type" value="Genomic_DNA"/>
</dbReference>
<name>A0AAU7QID4_9GAMM</name>
<dbReference type="GO" id="GO:0008081">
    <property type="term" value="F:phosphoric diester hydrolase activity"/>
    <property type="evidence" value="ECO:0007669"/>
    <property type="project" value="InterPro"/>
</dbReference>
<dbReference type="Gene3D" id="3.20.20.190">
    <property type="entry name" value="Phosphatidylinositol (PI) phosphodiesterase"/>
    <property type="match status" value="1"/>
</dbReference>
<dbReference type="InterPro" id="IPR017946">
    <property type="entry name" value="PLC-like_Pdiesterase_TIM-brl"/>
</dbReference>
<dbReference type="PANTHER" id="PTHR13593:SF113">
    <property type="entry name" value="SI:DKEY-266F7.9"/>
    <property type="match status" value="1"/>
</dbReference>
<evidence type="ECO:0008006" key="2">
    <source>
        <dbReference type="Google" id="ProtNLM"/>
    </source>
</evidence>
<dbReference type="SUPFAM" id="SSF51695">
    <property type="entry name" value="PLC-like phosphodiesterases"/>
    <property type="match status" value="1"/>
</dbReference>
<dbReference type="RefSeq" id="WP_350015746.1">
    <property type="nucleotide sequence ID" value="NZ_CP157948.1"/>
</dbReference>
<dbReference type="InterPro" id="IPR051057">
    <property type="entry name" value="PI-PLC_domain"/>
</dbReference>
<proteinExistence type="predicted"/>
<organism evidence="1">
    <name type="scientific">Rhodanobacter sp. IGA1.0</name>
    <dbReference type="NCBI Taxonomy" id="3158582"/>
    <lineage>
        <taxon>Bacteria</taxon>
        <taxon>Pseudomonadati</taxon>
        <taxon>Pseudomonadota</taxon>
        <taxon>Gammaproteobacteria</taxon>
        <taxon>Lysobacterales</taxon>
        <taxon>Rhodanobacteraceae</taxon>
        <taxon>Rhodanobacter</taxon>
    </lineage>
</organism>
<evidence type="ECO:0000313" key="1">
    <source>
        <dbReference type="EMBL" id="XBS89098.1"/>
    </source>
</evidence>
<dbReference type="PANTHER" id="PTHR13593">
    <property type="match status" value="1"/>
</dbReference>
<dbReference type="PROSITE" id="PS50007">
    <property type="entry name" value="PIPLC_X_DOMAIN"/>
    <property type="match status" value="1"/>
</dbReference>
<accession>A0AAU7QID4</accession>
<gene>
    <name evidence="1" type="ORF">ABNK63_11910</name>
</gene>
<dbReference type="CDD" id="cd08557">
    <property type="entry name" value="PI-PLCc_bacteria_like"/>
    <property type="match status" value="1"/>
</dbReference>
<sequence>MAIEYHSLGGQKKVNEIVMAGSHDAAINSGGIRARTQSKSIYQQAKCGVRIFDIRISGQRTGHGGAKLSAFHGKNTPEMKTKNVGGTTRNIEVTRMVLGDWGMDLDDILDGAFRFVEKYKDEFLILKFDKSANYELILEACQKKLKTRLYTKPGNLANHTLDEMGGKVVCGFMPDGFSKLSQAGATIADGAAQVVSLYPHGVMPDHINGLVYYGKGGTDIVQPRDYAFSSPVKGKFLQNIDKQRRILGDANTAHYSRDVLRMMYWTQTGMVRSIKGRDKKAWTTSGKQQLKQLWTEGGYNYMSNSVPEAFPLDSHATNFQIYLPNFVMVDFADENKGQTIYDLNRLSRADIIQLNSSIDKPGNTVQFNA</sequence>
<dbReference type="GO" id="GO:0006629">
    <property type="term" value="P:lipid metabolic process"/>
    <property type="evidence" value="ECO:0007669"/>
    <property type="project" value="InterPro"/>
</dbReference>
<protein>
    <recommendedName>
        <fullName evidence="2">Phosphatidylinositol diacylglycerol-lyase</fullName>
    </recommendedName>
</protein>
<reference evidence="1" key="1">
    <citation type="submission" date="2024-06" db="EMBL/GenBank/DDBJ databases">
        <authorList>
            <person name="Sun Y."/>
        </authorList>
    </citation>
    <scope>NUCLEOTIDE SEQUENCE</scope>
    <source>
        <strain evidence="1">IGA1.0</strain>
    </source>
</reference>
<dbReference type="AlphaFoldDB" id="A0AAU7QID4"/>